<reference evidence="1 2" key="1">
    <citation type="submission" date="2022-05" db="EMBL/GenBank/DDBJ databases">
        <authorList>
            <consortium name="Genoscope - CEA"/>
            <person name="William W."/>
        </authorList>
    </citation>
    <scope>NUCLEOTIDE SEQUENCE [LARGE SCALE GENOMIC DNA]</scope>
</reference>
<dbReference type="Proteomes" id="UP001159427">
    <property type="component" value="Unassembled WGS sequence"/>
</dbReference>
<protein>
    <submittedName>
        <fullName evidence="1">Uncharacterized protein</fullName>
    </submittedName>
</protein>
<evidence type="ECO:0000313" key="1">
    <source>
        <dbReference type="EMBL" id="CAH3030016.1"/>
    </source>
</evidence>
<gene>
    <name evidence="1" type="ORF">PEVE_00037234</name>
</gene>
<dbReference type="EMBL" id="CALNXI010000606">
    <property type="protein sequence ID" value="CAH3030016.1"/>
    <property type="molecule type" value="Genomic_DNA"/>
</dbReference>
<sequence>MEEGDTTRQKWLLAFYKYLQLLGGKALSAKHAKQHPVVRKNYKKDWRRHLKEMKVSVRPEDVKDLDETEPAKKAKKLLKAPYTTLTTRQYCNVPDYIIASLEM</sequence>
<keyword evidence="2" id="KW-1185">Reference proteome</keyword>
<proteinExistence type="predicted"/>
<accession>A0ABN8MJW1</accession>
<evidence type="ECO:0000313" key="2">
    <source>
        <dbReference type="Proteomes" id="UP001159427"/>
    </source>
</evidence>
<organism evidence="1 2">
    <name type="scientific">Porites evermanni</name>
    <dbReference type="NCBI Taxonomy" id="104178"/>
    <lineage>
        <taxon>Eukaryota</taxon>
        <taxon>Metazoa</taxon>
        <taxon>Cnidaria</taxon>
        <taxon>Anthozoa</taxon>
        <taxon>Hexacorallia</taxon>
        <taxon>Scleractinia</taxon>
        <taxon>Fungiina</taxon>
        <taxon>Poritidae</taxon>
        <taxon>Porites</taxon>
    </lineage>
</organism>
<name>A0ABN8MJW1_9CNID</name>
<comment type="caution">
    <text evidence="1">The sequence shown here is derived from an EMBL/GenBank/DDBJ whole genome shotgun (WGS) entry which is preliminary data.</text>
</comment>